<reference evidence="2" key="2">
    <citation type="submission" date="2015-08" db="UniProtKB">
        <authorList>
            <consortium name="WormBaseParasite"/>
        </authorList>
    </citation>
    <scope>IDENTIFICATION</scope>
</reference>
<dbReference type="WBParaSite" id="SVE_0687800.1">
    <property type="protein sequence ID" value="SVE_0687800.1"/>
    <property type="gene ID" value="SVE_0687800"/>
</dbReference>
<evidence type="ECO:0000313" key="1">
    <source>
        <dbReference type="Proteomes" id="UP000035680"/>
    </source>
</evidence>
<dbReference type="AlphaFoldDB" id="A0A0K0FDF2"/>
<proteinExistence type="predicted"/>
<keyword evidence="1" id="KW-1185">Reference proteome</keyword>
<reference evidence="1" key="1">
    <citation type="submission" date="2014-07" db="EMBL/GenBank/DDBJ databases">
        <authorList>
            <person name="Martin A.A"/>
            <person name="De Silva N."/>
        </authorList>
    </citation>
    <scope>NUCLEOTIDE SEQUENCE</scope>
</reference>
<organism evidence="1 2">
    <name type="scientific">Strongyloides venezuelensis</name>
    <name type="common">Threadworm</name>
    <dbReference type="NCBI Taxonomy" id="75913"/>
    <lineage>
        <taxon>Eukaryota</taxon>
        <taxon>Metazoa</taxon>
        <taxon>Ecdysozoa</taxon>
        <taxon>Nematoda</taxon>
        <taxon>Chromadorea</taxon>
        <taxon>Rhabditida</taxon>
        <taxon>Tylenchina</taxon>
        <taxon>Panagrolaimomorpha</taxon>
        <taxon>Strongyloidoidea</taxon>
        <taxon>Strongyloididae</taxon>
        <taxon>Strongyloides</taxon>
    </lineage>
</organism>
<evidence type="ECO:0000313" key="2">
    <source>
        <dbReference type="WBParaSite" id="SVE_0687800.1"/>
    </source>
</evidence>
<sequence>MLPTVLIFETTGSVKDLMVTDSILYAGVALLMHDNITANLIYESQILIIFFKRRFEKLSHFSSTIKSHLITHLTKDKILII</sequence>
<accession>A0A0K0FDF2</accession>
<name>A0A0K0FDF2_STRVS</name>
<protein>
    <submittedName>
        <fullName evidence="2">Uncharacterized protein</fullName>
    </submittedName>
</protein>
<dbReference type="Proteomes" id="UP000035680">
    <property type="component" value="Unassembled WGS sequence"/>
</dbReference>